<dbReference type="SUPFAM" id="SSF53335">
    <property type="entry name" value="S-adenosyl-L-methionine-dependent methyltransferases"/>
    <property type="match status" value="1"/>
</dbReference>
<sequence length="197" mass="22667">MKKLKFITLLLLSVLALFSSFNLAQSNRRDARVQPEKVMDVIGVKPGMVIGEAGAGRGYLTFKLSPRVGETGMIYANDINRRVLQSINNRCKRENINNIKTVLGKVEDPLFPVNELDMVVMIRAFHDFEKKVEWLKNAKKYMKPDATLVIIDGHDYHTQLDKEKVEKMGEEAGYQLVQYETFLSEDYIYIFRIKTSD</sequence>
<dbReference type="EMBL" id="BARU01006893">
    <property type="protein sequence ID" value="GAH38389.1"/>
    <property type="molecule type" value="Genomic_DNA"/>
</dbReference>
<organism evidence="2">
    <name type="scientific">marine sediment metagenome</name>
    <dbReference type="NCBI Taxonomy" id="412755"/>
    <lineage>
        <taxon>unclassified sequences</taxon>
        <taxon>metagenomes</taxon>
        <taxon>ecological metagenomes</taxon>
    </lineage>
</organism>
<evidence type="ECO:0000259" key="1">
    <source>
        <dbReference type="Pfam" id="PF13847"/>
    </source>
</evidence>
<reference evidence="2" key="1">
    <citation type="journal article" date="2014" name="Front. Microbiol.">
        <title>High frequency of phylogenetically diverse reductive dehalogenase-homologous genes in deep subseafloor sedimentary metagenomes.</title>
        <authorList>
            <person name="Kawai M."/>
            <person name="Futagami T."/>
            <person name="Toyoda A."/>
            <person name="Takaki Y."/>
            <person name="Nishi S."/>
            <person name="Hori S."/>
            <person name="Arai W."/>
            <person name="Tsubouchi T."/>
            <person name="Morono Y."/>
            <person name="Uchiyama I."/>
            <person name="Ito T."/>
            <person name="Fujiyama A."/>
            <person name="Inagaki F."/>
            <person name="Takami H."/>
        </authorList>
    </citation>
    <scope>NUCLEOTIDE SEQUENCE</scope>
    <source>
        <strain evidence="2">Expedition CK06-06</strain>
    </source>
</reference>
<dbReference type="AlphaFoldDB" id="X1G9Y3"/>
<comment type="caution">
    <text evidence="2">The sequence shown here is derived from an EMBL/GenBank/DDBJ whole genome shotgun (WGS) entry which is preliminary data.</text>
</comment>
<gene>
    <name evidence="2" type="ORF">S03H2_13586</name>
</gene>
<feature type="domain" description="Methyltransferase" evidence="1">
    <location>
        <begin position="46"/>
        <end position="168"/>
    </location>
</feature>
<proteinExistence type="predicted"/>
<dbReference type="InterPro" id="IPR029063">
    <property type="entry name" value="SAM-dependent_MTases_sf"/>
</dbReference>
<protein>
    <recommendedName>
        <fullName evidence="1">Methyltransferase domain-containing protein</fullName>
    </recommendedName>
</protein>
<accession>X1G9Y3</accession>
<name>X1G9Y3_9ZZZZ</name>
<dbReference type="Gene3D" id="3.40.50.150">
    <property type="entry name" value="Vaccinia Virus protein VP39"/>
    <property type="match status" value="1"/>
</dbReference>
<dbReference type="Pfam" id="PF13847">
    <property type="entry name" value="Methyltransf_31"/>
    <property type="match status" value="1"/>
</dbReference>
<dbReference type="InterPro" id="IPR025714">
    <property type="entry name" value="Methyltranfer_dom"/>
</dbReference>
<evidence type="ECO:0000313" key="2">
    <source>
        <dbReference type="EMBL" id="GAH38389.1"/>
    </source>
</evidence>
<dbReference type="CDD" id="cd02440">
    <property type="entry name" value="AdoMet_MTases"/>
    <property type="match status" value="1"/>
</dbReference>